<reference evidence="5" key="1">
    <citation type="submission" date="2021-01" db="EMBL/GenBank/DDBJ databases">
        <authorList>
            <person name="Corre E."/>
            <person name="Pelletier E."/>
            <person name="Niang G."/>
            <person name="Scheremetjew M."/>
            <person name="Finn R."/>
            <person name="Kale V."/>
            <person name="Holt S."/>
            <person name="Cochrane G."/>
            <person name="Meng A."/>
            <person name="Brown T."/>
            <person name="Cohen L."/>
        </authorList>
    </citation>
    <scope>NUCLEOTIDE SEQUENCE</scope>
    <source>
        <strain evidence="5">BC52</strain>
    </source>
</reference>
<evidence type="ECO:0000256" key="1">
    <source>
        <dbReference type="ARBA" id="ARBA00022837"/>
    </source>
</evidence>
<proteinExistence type="predicted"/>
<dbReference type="EMBL" id="HBHC01001686">
    <property type="protein sequence ID" value="CAD9651254.1"/>
    <property type="molecule type" value="Transcribed_RNA"/>
</dbReference>
<accession>A0A7S2VVI2</accession>
<dbReference type="InterPro" id="IPR011992">
    <property type="entry name" value="EF-hand-dom_pair"/>
</dbReference>
<sequence length="522" mass="58985">MGKSANLSKFSLDKPAEMFDWIDSDSTGVITLEEMRVALDYHLGSQFKEDQMERLKDMMELQDLDGIPKDMFVEIMHDITTRMRVKELVDDRNRSNSAQSQLVNLDETAEIEDPDSGNKRVSSTERNEDVLQRFALGIGITQNSLQDKLTQEMATKEKLNERVMELRKAALLERKNQERLLANIAEDQQSLEKQNEGLIEANRRLGEHVEEMANELENAKMLMLTLEDNIENLESRRDSLLEQLKSAEMTIEDTKRELENLKEENSELKDQLEEAKSESMESSLARRKISISQSAITAELVRQKQQLEEKLKIAKAENRELRLQLASQRKKMEEQQRILEATNASVAFWKKQTRRGSGVGTNLAAEIAALAVNQSNSSRAKNSNRHSAVENGTPPIIMQPTDAKFSNDSPDLTRIENGSFADGSVEDNPDRGSAAYMKEKLLRDDSASDGKSGSQEKKIIDSEQNSNPSEQLKLQKERTAQLAAKLKETQGQLEQITKKLKDLESRPPGHNMDGNGGSCCWC</sequence>
<feature type="compositionally biased region" description="Basic and acidic residues" evidence="3">
    <location>
        <begin position="116"/>
        <end position="126"/>
    </location>
</feature>
<gene>
    <name evidence="5" type="ORF">NSPH01132_LOCUS1009</name>
</gene>
<feature type="region of interest" description="Disordered" evidence="3">
    <location>
        <begin position="90"/>
        <end position="126"/>
    </location>
</feature>
<feature type="compositionally biased region" description="Basic and acidic residues" evidence="3">
    <location>
        <begin position="437"/>
        <end position="461"/>
    </location>
</feature>
<dbReference type="InterPro" id="IPR018247">
    <property type="entry name" value="EF_Hand_1_Ca_BS"/>
</dbReference>
<feature type="compositionally biased region" description="Polar residues" evidence="3">
    <location>
        <begin position="462"/>
        <end position="472"/>
    </location>
</feature>
<feature type="region of interest" description="Disordered" evidence="3">
    <location>
        <begin position="374"/>
        <end position="472"/>
    </location>
</feature>
<evidence type="ECO:0000259" key="4">
    <source>
        <dbReference type="PROSITE" id="PS50222"/>
    </source>
</evidence>
<feature type="region of interest" description="Disordered" evidence="3">
    <location>
        <begin position="501"/>
        <end position="522"/>
    </location>
</feature>
<evidence type="ECO:0000256" key="3">
    <source>
        <dbReference type="SAM" id="MobiDB-lite"/>
    </source>
</evidence>
<dbReference type="PROSITE" id="PS50222">
    <property type="entry name" value="EF_HAND_2"/>
    <property type="match status" value="1"/>
</dbReference>
<dbReference type="SUPFAM" id="SSF47473">
    <property type="entry name" value="EF-hand"/>
    <property type="match status" value="1"/>
</dbReference>
<feature type="domain" description="EF-hand" evidence="4">
    <location>
        <begin position="10"/>
        <end position="45"/>
    </location>
</feature>
<dbReference type="AlphaFoldDB" id="A0A7S2VVI2"/>
<name>A0A7S2VVI2_9EUKA</name>
<dbReference type="Gene3D" id="1.10.238.10">
    <property type="entry name" value="EF-hand"/>
    <property type="match status" value="1"/>
</dbReference>
<dbReference type="GO" id="GO:0005509">
    <property type="term" value="F:calcium ion binding"/>
    <property type="evidence" value="ECO:0007669"/>
    <property type="project" value="InterPro"/>
</dbReference>
<feature type="coiled-coil region" evidence="2">
    <location>
        <begin position="142"/>
        <end position="345"/>
    </location>
</feature>
<dbReference type="PROSITE" id="PS00018">
    <property type="entry name" value="EF_HAND_1"/>
    <property type="match status" value="1"/>
</dbReference>
<keyword evidence="2" id="KW-0175">Coiled coil</keyword>
<dbReference type="InterPro" id="IPR002048">
    <property type="entry name" value="EF_hand_dom"/>
</dbReference>
<organism evidence="5">
    <name type="scientific">Norrisiella sphaerica</name>
    <dbReference type="NCBI Taxonomy" id="552664"/>
    <lineage>
        <taxon>Eukaryota</taxon>
        <taxon>Sar</taxon>
        <taxon>Rhizaria</taxon>
        <taxon>Cercozoa</taxon>
        <taxon>Chlorarachniophyceae</taxon>
        <taxon>Norrisiella</taxon>
    </lineage>
</organism>
<evidence type="ECO:0000313" key="5">
    <source>
        <dbReference type="EMBL" id="CAD9651254.1"/>
    </source>
</evidence>
<keyword evidence="1" id="KW-0106">Calcium</keyword>
<protein>
    <recommendedName>
        <fullName evidence="4">EF-hand domain-containing protein</fullName>
    </recommendedName>
</protein>
<evidence type="ECO:0000256" key="2">
    <source>
        <dbReference type="SAM" id="Coils"/>
    </source>
</evidence>